<organism evidence="2 3">
    <name type="scientific">Azospirillum griseum</name>
    <dbReference type="NCBI Taxonomy" id="2496639"/>
    <lineage>
        <taxon>Bacteria</taxon>
        <taxon>Pseudomonadati</taxon>
        <taxon>Pseudomonadota</taxon>
        <taxon>Alphaproteobacteria</taxon>
        <taxon>Rhodospirillales</taxon>
        <taxon>Azospirillaceae</taxon>
        <taxon>Azospirillum</taxon>
    </lineage>
</organism>
<dbReference type="InterPro" id="IPR010982">
    <property type="entry name" value="Lambda_DNA-bd_dom_sf"/>
</dbReference>
<keyword evidence="3" id="KW-1185">Reference proteome</keyword>
<dbReference type="CDD" id="cd00093">
    <property type="entry name" value="HTH_XRE"/>
    <property type="match status" value="1"/>
</dbReference>
<gene>
    <name evidence="2" type="ORF">EJ903_23230</name>
</gene>
<dbReference type="RefSeq" id="WP_126619957.1">
    <property type="nucleotide sequence ID" value="NZ_JBHUCY010000063.1"/>
</dbReference>
<reference evidence="2 3" key="1">
    <citation type="submission" date="2018-12" db="EMBL/GenBank/DDBJ databases">
        <authorList>
            <person name="Yang Y."/>
        </authorList>
    </citation>
    <scope>NUCLEOTIDE SEQUENCE [LARGE SCALE GENOMIC DNA]</scope>
    <source>
        <strain evidence="2 3">L-25-5w-1</strain>
    </source>
</reference>
<dbReference type="OrthoDB" id="9796786at2"/>
<sequence length="135" mass="15421">MTTDIRPLKTEADYDKALADIEAYFEREPEPGTPEADRFDLLALVIGDYEAKHWPIEAPDAPDALRERMEARGLTQQDLARVIGSKSRASEVMNRRRHLTLEQAWKLHREWGIPAEALLRPYPLKTLPTTGLSSR</sequence>
<dbReference type="InterPro" id="IPR001387">
    <property type="entry name" value="Cro/C1-type_HTH"/>
</dbReference>
<dbReference type="GO" id="GO:0001046">
    <property type="term" value="F:core promoter sequence-specific DNA binding"/>
    <property type="evidence" value="ECO:0007669"/>
    <property type="project" value="TreeGrafter"/>
</dbReference>
<dbReference type="PANTHER" id="PTHR40455">
    <property type="entry name" value="ANTITOXIN HIGA"/>
    <property type="match status" value="1"/>
</dbReference>
<dbReference type="PANTHER" id="PTHR40455:SF1">
    <property type="entry name" value="ANTITOXIN HIGA"/>
    <property type="match status" value="1"/>
</dbReference>
<proteinExistence type="predicted"/>
<dbReference type="GO" id="GO:0006355">
    <property type="term" value="P:regulation of DNA-templated transcription"/>
    <property type="evidence" value="ECO:0007669"/>
    <property type="project" value="InterPro"/>
</dbReference>
<dbReference type="Pfam" id="PF01381">
    <property type="entry name" value="HTH_3"/>
    <property type="match status" value="1"/>
</dbReference>
<evidence type="ECO:0000313" key="2">
    <source>
        <dbReference type="EMBL" id="RTR15086.1"/>
    </source>
</evidence>
<dbReference type="SMART" id="SM00530">
    <property type="entry name" value="HTH_XRE"/>
    <property type="match status" value="1"/>
</dbReference>
<protein>
    <submittedName>
        <fullName evidence="2">Helix-turn-helix domain-containing protein</fullName>
    </submittedName>
</protein>
<evidence type="ECO:0000259" key="1">
    <source>
        <dbReference type="PROSITE" id="PS50943"/>
    </source>
</evidence>
<comment type="caution">
    <text evidence="2">The sequence shown here is derived from an EMBL/GenBank/DDBJ whole genome shotgun (WGS) entry which is preliminary data.</text>
</comment>
<evidence type="ECO:0000313" key="3">
    <source>
        <dbReference type="Proteomes" id="UP000277007"/>
    </source>
</evidence>
<dbReference type="Proteomes" id="UP000277007">
    <property type="component" value="Unassembled WGS sequence"/>
</dbReference>
<dbReference type="SUPFAM" id="SSF47413">
    <property type="entry name" value="lambda repressor-like DNA-binding domains"/>
    <property type="match status" value="1"/>
</dbReference>
<dbReference type="EMBL" id="RXMA01000035">
    <property type="protein sequence ID" value="RTR15086.1"/>
    <property type="molecule type" value="Genomic_DNA"/>
</dbReference>
<accession>A0A431VB12</accession>
<dbReference type="PROSITE" id="PS50943">
    <property type="entry name" value="HTH_CROC1"/>
    <property type="match status" value="1"/>
</dbReference>
<dbReference type="AlphaFoldDB" id="A0A431VB12"/>
<dbReference type="InterPro" id="IPR039060">
    <property type="entry name" value="Antitox_HigA"/>
</dbReference>
<dbReference type="Gene3D" id="1.10.260.40">
    <property type="entry name" value="lambda repressor-like DNA-binding domains"/>
    <property type="match status" value="1"/>
</dbReference>
<name>A0A431VB12_9PROT</name>
<feature type="domain" description="HTH cro/C1-type" evidence="1">
    <location>
        <begin position="65"/>
        <end position="118"/>
    </location>
</feature>